<name>A0AAU7PP07_9FIRM</name>
<reference evidence="2" key="1">
    <citation type="submission" date="2024-06" db="EMBL/GenBank/DDBJ databases">
        <title>Lacrimispora cavernae sp. nov., a novel anaerobe isolated from bat guano pile inside a cave.</title>
        <authorList>
            <person name="Miller S.L."/>
            <person name="Lu N."/>
            <person name="King J."/>
            <person name="Sankaranarayanan K."/>
            <person name="Lawson P.A."/>
        </authorList>
    </citation>
    <scope>NUCLEOTIDE SEQUENCE</scope>
    <source>
        <strain evidence="2">BS-2</strain>
    </source>
</reference>
<dbReference type="InterPro" id="IPR013783">
    <property type="entry name" value="Ig-like_fold"/>
</dbReference>
<dbReference type="EMBL" id="CP157940">
    <property type="protein sequence ID" value="XBS53817.1"/>
    <property type="molecule type" value="Genomic_DNA"/>
</dbReference>
<protein>
    <submittedName>
        <fullName evidence="2">DUF11 domain-containing protein</fullName>
    </submittedName>
</protein>
<dbReference type="InterPro" id="IPR051172">
    <property type="entry name" value="Chlamydia_OmcB"/>
</dbReference>
<gene>
    <name evidence="2" type="ORF">ABFV83_18750</name>
</gene>
<feature type="domain" description="DUF11" evidence="1">
    <location>
        <begin position="59"/>
        <end position="173"/>
    </location>
</feature>
<evidence type="ECO:0000259" key="1">
    <source>
        <dbReference type="Pfam" id="PF01345"/>
    </source>
</evidence>
<proteinExistence type="predicted"/>
<dbReference type="Gene3D" id="2.60.40.10">
    <property type="entry name" value="Immunoglobulins"/>
    <property type="match status" value="1"/>
</dbReference>
<dbReference type="NCBIfam" id="TIGR01451">
    <property type="entry name" value="B_ant_repeat"/>
    <property type="match status" value="1"/>
</dbReference>
<dbReference type="PANTHER" id="PTHR34819">
    <property type="entry name" value="LARGE CYSTEINE-RICH PERIPLASMIC PROTEIN OMCB"/>
    <property type="match status" value="1"/>
</dbReference>
<evidence type="ECO:0000313" key="2">
    <source>
        <dbReference type="EMBL" id="XBS53817.1"/>
    </source>
</evidence>
<organism evidence="2">
    <name type="scientific">Lacrimispora sp. BS-2</name>
    <dbReference type="NCBI Taxonomy" id="3151850"/>
    <lineage>
        <taxon>Bacteria</taxon>
        <taxon>Bacillati</taxon>
        <taxon>Bacillota</taxon>
        <taxon>Clostridia</taxon>
        <taxon>Lachnospirales</taxon>
        <taxon>Lachnospiraceae</taxon>
        <taxon>Lacrimispora</taxon>
    </lineage>
</organism>
<dbReference type="AlphaFoldDB" id="A0AAU7PP07"/>
<dbReference type="InterPro" id="IPR047589">
    <property type="entry name" value="DUF11_rpt"/>
</dbReference>
<dbReference type="Pfam" id="PF01345">
    <property type="entry name" value="DUF11"/>
    <property type="match status" value="1"/>
</dbReference>
<dbReference type="InterPro" id="IPR001434">
    <property type="entry name" value="OmcB-like_DUF11"/>
</dbReference>
<dbReference type="RefSeq" id="WP_349946040.1">
    <property type="nucleotide sequence ID" value="NZ_CP157940.1"/>
</dbReference>
<dbReference type="PANTHER" id="PTHR34819:SF3">
    <property type="entry name" value="CELL SURFACE PROTEIN"/>
    <property type="match status" value="1"/>
</dbReference>
<sequence length="200" mass="20475">MATVSGQIIFDRNRSAAMDAGDSGIANVPVVLQNITPGPNPENNTSTSETPILTPAQADVSVTKTACPNPVAPGQEMTFTLVVSNAGPNTAENVIVNDNFSASITGPEYSPHGGAAFNPWLGSLNIGALPAGASRTIIIRGTVSESASGCINNTAIVISATPDPDFLNNVSSMCIVVATEEGSDYHSGIQGRTSNVEKAF</sequence>
<accession>A0AAU7PP07</accession>